<dbReference type="AlphaFoldDB" id="A0A1J5RZM0"/>
<comment type="caution">
    <text evidence="3">The sequence shown here is derived from an EMBL/GenBank/DDBJ whole genome shotgun (WGS) entry which is preliminary data.</text>
</comment>
<evidence type="ECO:0000259" key="2">
    <source>
        <dbReference type="Pfam" id="PF20732"/>
    </source>
</evidence>
<dbReference type="Gene3D" id="3.90.1150.140">
    <property type="match status" value="1"/>
</dbReference>
<name>A0A1J5RZM0_9ZZZZ</name>
<gene>
    <name evidence="3" type="ORF">GALL_206190</name>
</gene>
<dbReference type="InterPro" id="IPR048502">
    <property type="entry name" value="NamZ_N"/>
</dbReference>
<dbReference type="Pfam" id="PF07075">
    <property type="entry name" value="NamZ_N"/>
    <property type="match status" value="1"/>
</dbReference>
<dbReference type="PIRSF" id="PIRSF016719">
    <property type="entry name" value="UCP016719"/>
    <property type="match status" value="1"/>
</dbReference>
<dbReference type="PANTHER" id="PTHR42915:SF1">
    <property type="entry name" value="PEPTIDOGLYCAN BETA-N-ACETYLMURAMIDASE NAMZ"/>
    <property type="match status" value="1"/>
</dbReference>
<dbReference type="InterPro" id="IPR048503">
    <property type="entry name" value="NamZ_C"/>
</dbReference>
<evidence type="ECO:0000313" key="3">
    <source>
        <dbReference type="EMBL" id="OIQ97359.1"/>
    </source>
</evidence>
<dbReference type="GO" id="GO:0033922">
    <property type="term" value="F:peptidoglycan beta-N-acetylmuramidase activity"/>
    <property type="evidence" value="ECO:0007669"/>
    <property type="project" value="InterPro"/>
</dbReference>
<evidence type="ECO:0000259" key="1">
    <source>
        <dbReference type="Pfam" id="PF07075"/>
    </source>
</evidence>
<accession>A0A1J5RZM0</accession>
<dbReference type="PANTHER" id="PTHR42915">
    <property type="entry name" value="HYPOTHETICAL 460 KDA PROTEIN IN FEUA-SIGW INTERGENIC REGION [PRECURSOR]"/>
    <property type="match status" value="1"/>
</dbReference>
<dbReference type="EMBL" id="MLJW01000134">
    <property type="protein sequence ID" value="OIQ97359.1"/>
    <property type="molecule type" value="Genomic_DNA"/>
</dbReference>
<evidence type="ECO:0008006" key="4">
    <source>
        <dbReference type="Google" id="ProtNLM"/>
    </source>
</evidence>
<organism evidence="3">
    <name type="scientific">mine drainage metagenome</name>
    <dbReference type="NCBI Taxonomy" id="410659"/>
    <lineage>
        <taxon>unclassified sequences</taxon>
        <taxon>metagenomes</taxon>
        <taxon>ecological metagenomes</taxon>
    </lineage>
</organism>
<feature type="domain" description="Peptidoglycan beta-N-acetylmuramidase NamZ N-terminal" evidence="1">
    <location>
        <begin position="33"/>
        <end position="236"/>
    </location>
</feature>
<dbReference type="InterPro" id="IPR008302">
    <property type="entry name" value="NamZ"/>
</dbReference>
<feature type="domain" description="Peptidoglycan beta-N-acetylmuramidase NamZ C-terminal" evidence="2">
    <location>
        <begin position="240"/>
        <end position="401"/>
    </location>
</feature>
<proteinExistence type="predicted"/>
<protein>
    <recommendedName>
        <fullName evidence="4">DUF1343 domain-containing protein</fullName>
    </recommendedName>
</protein>
<reference evidence="3" key="1">
    <citation type="submission" date="2016-10" db="EMBL/GenBank/DDBJ databases">
        <title>Sequence of Gallionella enrichment culture.</title>
        <authorList>
            <person name="Poehlein A."/>
            <person name="Muehling M."/>
            <person name="Daniel R."/>
        </authorList>
    </citation>
    <scope>NUCLEOTIDE SEQUENCE</scope>
</reference>
<dbReference type="Pfam" id="PF20732">
    <property type="entry name" value="NamZ_C"/>
    <property type="match status" value="1"/>
</dbReference>
<sequence>MPTILKEHQNNNMIFFGTDILLRQDPSWKKQRIAFVTNHAATTNKLASSRKSLLGAGFNVVKLFSPEHGLNVQGADGIKMNDGIDVLTQLPFISLYNEKLAPTEDDLRDIDIILFDIPDIGCRFYTYLWTMTYMLEACSKQNKKLIILDRPNPISGNLSLAEGPMLDENNCSSFIGRWDIPIRHSCTIGELALYFNETKNINADVEIIKCQNWSRTAFHPDWEIEFVPTSPAIKNFEAALLYPGLGLLEATNISEGRGTELSFQIAGAPWIDAQEVSTIFNKLNIDDVKTEPINFTALHNKYPNEKCDCVKFELLHAPSYQSVFTGLLFIKLIKSLYPQHFEWRPYPTNVNPDGKKHLDKLLGISNSEQIFELPFNEFLKTIQQITKPNNWQKEIEPYLLYD</sequence>
<dbReference type="Gene3D" id="3.40.50.12170">
    <property type="entry name" value="Uncharacterised protein PF07075, DUF1343"/>
    <property type="match status" value="1"/>
</dbReference>